<name>Q7VMU7_HAEDU</name>
<evidence type="ECO:0000313" key="2">
    <source>
        <dbReference type="Proteomes" id="UP000001022"/>
    </source>
</evidence>
<dbReference type="AlphaFoldDB" id="Q7VMU7"/>
<dbReference type="HOGENOM" id="CLU_3356481_0_0_6"/>
<organism evidence="1 2">
    <name type="scientific">Haemophilus ducreyi (strain 35000HP / ATCC 700724)</name>
    <dbReference type="NCBI Taxonomy" id="233412"/>
    <lineage>
        <taxon>Bacteria</taxon>
        <taxon>Pseudomonadati</taxon>
        <taxon>Pseudomonadota</taxon>
        <taxon>Gammaproteobacteria</taxon>
        <taxon>Pasteurellales</taxon>
        <taxon>Pasteurellaceae</taxon>
        <taxon>Haemophilus</taxon>
    </lineage>
</organism>
<dbReference type="Proteomes" id="UP000001022">
    <property type="component" value="Chromosome"/>
</dbReference>
<reference evidence="2" key="1">
    <citation type="submission" date="2003-06" db="EMBL/GenBank/DDBJ databases">
        <title>The complete genome sequence of Haemophilus ducreyi.</title>
        <authorList>
            <person name="Munson R.S. Jr."/>
            <person name="Ray W.C."/>
            <person name="Mahairas G."/>
            <person name="Sabo P."/>
            <person name="Mungur R."/>
            <person name="Johnson L."/>
            <person name="Nguyen D."/>
            <person name="Wang J."/>
            <person name="Forst C."/>
            <person name="Hood L."/>
        </authorList>
    </citation>
    <scope>NUCLEOTIDE SEQUENCE [LARGE SCALE GENOMIC DNA]</scope>
    <source>
        <strain evidence="2">35000HP / ATCC 700724</strain>
    </source>
</reference>
<dbReference type="EMBL" id="AE017143">
    <property type="protein sequence ID" value="AAP95756.1"/>
    <property type="molecule type" value="Genomic_DNA"/>
</dbReference>
<gene>
    <name evidence="1" type="ordered locus">HD_0869</name>
</gene>
<dbReference type="KEGG" id="hdu:HD_0869"/>
<evidence type="ECO:0000313" key="1">
    <source>
        <dbReference type="EMBL" id="AAP95756.1"/>
    </source>
</evidence>
<protein>
    <submittedName>
        <fullName evidence="1">Uncharacterized protein</fullName>
    </submittedName>
</protein>
<proteinExistence type="predicted"/>
<accession>Q7VMU7</accession>
<sequence length="36" mass="4195">MITHVFFIQGNSIAFHKITLMVNLKTGWHCTQNFSE</sequence>
<keyword evidence="2" id="KW-1185">Reference proteome</keyword>